<keyword evidence="2" id="KW-0012">Acyltransferase</keyword>
<keyword evidence="2" id="KW-0808">Transferase</keyword>
<evidence type="ECO:0000313" key="3">
    <source>
        <dbReference type="Proteomes" id="UP001597191"/>
    </source>
</evidence>
<dbReference type="GO" id="GO:0016746">
    <property type="term" value="F:acyltransferase activity"/>
    <property type="evidence" value="ECO:0007669"/>
    <property type="project" value="UniProtKB-KW"/>
</dbReference>
<evidence type="ECO:0000313" key="2">
    <source>
        <dbReference type="EMBL" id="MFD1410806.1"/>
    </source>
</evidence>
<dbReference type="InterPro" id="IPR052564">
    <property type="entry name" value="N-acetyltrans/Recomb-assoc"/>
</dbReference>
<accession>A0ABW4BKN5</accession>
<dbReference type="SUPFAM" id="SSF55729">
    <property type="entry name" value="Acyl-CoA N-acyltransferases (Nat)"/>
    <property type="match status" value="1"/>
</dbReference>
<dbReference type="PANTHER" id="PTHR43451">
    <property type="entry name" value="ACETYLTRANSFERASE (GNAT) FAMILY PROTEIN"/>
    <property type="match status" value="1"/>
</dbReference>
<dbReference type="RefSeq" id="WP_125647940.1">
    <property type="nucleotide sequence ID" value="NZ_JBHTOH010000025.1"/>
</dbReference>
<dbReference type="Pfam" id="PF13673">
    <property type="entry name" value="Acetyltransf_10"/>
    <property type="match status" value="1"/>
</dbReference>
<feature type="domain" description="N-acetyltransferase" evidence="1">
    <location>
        <begin position="4"/>
        <end position="155"/>
    </location>
</feature>
<keyword evidence="3" id="KW-1185">Reference proteome</keyword>
<proteinExistence type="predicted"/>
<organism evidence="2 3">
    <name type="scientific">Lapidilactobacillus gannanensis</name>
    <dbReference type="NCBI Taxonomy" id="2486002"/>
    <lineage>
        <taxon>Bacteria</taxon>
        <taxon>Bacillati</taxon>
        <taxon>Bacillota</taxon>
        <taxon>Bacilli</taxon>
        <taxon>Lactobacillales</taxon>
        <taxon>Lactobacillaceae</taxon>
        <taxon>Lapidilactobacillus</taxon>
    </lineage>
</organism>
<dbReference type="PANTHER" id="PTHR43451:SF1">
    <property type="entry name" value="ACETYLTRANSFERASE"/>
    <property type="match status" value="1"/>
</dbReference>
<comment type="caution">
    <text evidence="2">The sequence shown here is derived from an EMBL/GenBank/DDBJ whole genome shotgun (WGS) entry which is preliminary data.</text>
</comment>
<evidence type="ECO:0000259" key="1">
    <source>
        <dbReference type="PROSITE" id="PS51186"/>
    </source>
</evidence>
<protein>
    <submittedName>
        <fullName evidence="2">GNAT family N-acetyltransferase</fullName>
        <ecNumber evidence="2">2.3.1.-</ecNumber>
    </submittedName>
</protein>
<dbReference type="CDD" id="cd04301">
    <property type="entry name" value="NAT_SF"/>
    <property type="match status" value="1"/>
</dbReference>
<dbReference type="InterPro" id="IPR000182">
    <property type="entry name" value="GNAT_dom"/>
</dbReference>
<sequence length="166" mass="18394">MVVFQLRAYQSSDLSEIAQLFYQTVHTINRQDYSQAEVDAWADGQLDLAAWQQSLQAHQTIIAVLNGGGIVGFGDLSKAGYFDRLYVAANYEHQGIATAICDQIEGQFAGHQITTQASITARPFFTQRGYQVLQEQQVQRHGVSLTNFVMSKNLSGRLTNESSSSN</sequence>
<dbReference type="Gene3D" id="3.40.630.30">
    <property type="match status" value="1"/>
</dbReference>
<reference evidence="3" key="1">
    <citation type="journal article" date="2019" name="Int. J. Syst. Evol. Microbiol.">
        <title>The Global Catalogue of Microorganisms (GCM) 10K type strain sequencing project: providing services to taxonomists for standard genome sequencing and annotation.</title>
        <authorList>
            <consortium name="The Broad Institute Genomics Platform"/>
            <consortium name="The Broad Institute Genome Sequencing Center for Infectious Disease"/>
            <person name="Wu L."/>
            <person name="Ma J."/>
        </authorList>
    </citation>
    <scope>NUCLEOTIDE SEQUENCE [LARGE SCALE GENOMIC DNA]</scope>
    <source>
        <strain evidence="3">CCM 8937</strain>
    </source>
</reference>
<dbReference type="Proteomes" id="UP001597191">
    <property type="component" value="Unassembled WGS sequence"/>
</dbReference>
<dbReference type="InterPro" id="IPR016181">
    <property type="entry name" value="Acyl_CoA_acyltransferase"/>
</dbReference>
<gene>
    <name evidence="2" type="ORF">ACFQ4R_04145</name>
</gene>
<name>A0ABW4BKN5_9LACO</name>
<dbReference type="EMBL" id="JBHTOH010000025">
    <property type="protein sequence ID" value="MFD1410806.1"/>
    <property type="molecule type" value="Genomic_DNA"/>
</dbReference>
<dbReference type="PROSITE" id="PS51186">
    <property type="entry name" value="GNAT"/>
    <property type="match status" value="1"/>
</dbReference>
<dbReference type="EC" id="2.3.1.-" evidence="2"/>